<evidence type="ECO:0008006" key="3">
    <source>
        <dbReference type="Google" id="ProtNLM"/>
    </source>
</evidence>
<dbReference type="HOGENOM" id="CLU_087421_0_0_1"/>
<dbReference type="AlphaFoldDB" id="A0A0D9VGW5"/>
<keyword evidence="2" id="KW-1185">Reference proteome</keyword>
<organism evidence="1 2">
    <name type="scientific">Leersia perrieri</name>
    <dbReference type="NCBI Taxonomy" id="77586"/>
    <lineage>
        <taxon>Eukaryota</taxon>
        <taxon>Viridiplantae</taxon>
        <taxon>Streptophyta</taxon>
        <taxon>Embryophyta</taxon>
        <taxon>Tracheophyta</taxon>
        <taxon>Spermatophyta</taxon>
        <taxon>Magnoliopsida</taxon>
        <taxon>Liliopsida</taxon>
        <taxon>Poales</taxon>
        <taxon>Poaceae</taxon>
        <taxon>BOP clade</taxon>
        <taxon>Oryzoideae</taxon>
        <taxon>Oryzeae</taxon>
        <taxon>Oryzinae</taxon>
        <taxon>Leersia</taxon>
    </lineage>
</organism>
<accession>A0A0D9VGW5</accession>
<dbReference type="EnsemblPlants" id="LPERR02G16010.1">
    <property type="protein sequence ID" value="LPERR02G16010.1"/>
    <property type="gene ID" value="LPERR02G16010"/>
</dbReference>
<reference evidence="1 2" key="1">
    <citation type="submission" date="2012-08" db="EMBL/GenBank/DDBJ databases">
        <title>Oryza genome evolution.</title>
        <authorList>
            <person name="Wing R.A."/>
        </authorList>
    </citation>
    <scope>NUCLEOTIDE SEQUENCE</scope>
</reference>
<protein>
    <recommendedName>
        <fullName evidence="3">Ubiquitin-like protease family profile domain-containing protein</fullName>
    </recommendedName>
</protein>
<reference evidence="1" key="3">
    <citation type="submission" date="2015-04" db="UniProtKB">
        <authorList>
            <consortium name="EnsemblPlants"/>
        </authorList>
    </citation>
    <scope>IDENTIFICATION</scope>
</reference>
<dbReference type="SUPFAM" id="SSF54001">
    <property type="entry name" value="Cysteine proteinases"/>
    <property type="match status" value="1"/>
</dbReference>
<name>A0A0D9VGW5_9ORYZ</name>
<dbReference type="Proteomes" id="UP000032180">
    <property type="component" value="Chromosome 2"/>
</dbReference>
<dbReference type="PANTHER" id="PTHR33018:SF34">
    <property type="entry name" value="OS02G0472350 PROTEIN"/>
    <property type="match status" value="1"/>
</dbReference>
<evidence type="ECO:0000313" key="2">
    <source>
        <dbReference type="Proteomes" id="UP000032180"/>
    </source>
</evidence>
<dbReference type="PANTHER" id="PTHR33018">
    <property type="entry name" value="OS10G0338966 PROTEIN-RELATED"/>
    <property type="match status" value="1"/>
</dbReference>
<evidence type="ECO:0000313" key="1">
    <source>
        <dbReference type="EnsemblPlants" id="LPERR02G16010.1"/>
    </source>
</evidence>
<sequence length="279" mass="32560">MQAAGITRAQLMQQEAIPVAEAKPKRDYVSGEPFLPADELKTVGTQMHRFQEWYMKASATERDTIGAKIYSLDYFHKHDDYLWIPFKDVFDLYQLDALNVSMVTAWVMRFKGPKKNNYKHVAFMEPRQINTPMVQAQAHSINNSILTFLAQNNHKDSIYLPYNKSLINIVSRYIYSFHWVLFAFGVSHSTVLVFDSMDHEDIFFIEINVDKQQTGTNLCGYYVFDYLHLAPRQFFYDFRYMDLSGKKPCDDMLRAVQEQLMGFINEQILDPAGEFYVGD</sequence>
<reference evidence="2" key="2">
    <citation type="submission" date="2013-12" db="EMBL/GenBank/DDBJ databases">
        <authorList>
            <person name="Yu Y."/>
            <person name="Lee S."/>
            <person name="de Baynast K."/>
            <person name="Wissotski M."/>
            <person name="Liu L."/>
            <person name="Talag J."/>
            <person name="Goicoechea J."/>
            <person name="Angelova A."/>
            <person name="Jetty R."/>
            <person name="Kudrna D."/>
            <person name="Golser W."/>
            <person name="Rivera L."/>
            <person name="Zhang J."/>
            <person name="Wing R."/>
        </authorList>
    </citation>
    <scope>NUCLEOTIDE SEQUENCE</scope>
</reference>
<dbReference type="eggNOG" id="ENOG502QPQC">
    <property type="taxonomic scope" value="Eukaryota"/>
</dbReference>
<proteinExistence type="predicted"/>
<dbReference type="InterPro" id="IPR038765">
    <property type="entry name" value="Papain-like_cys_pep_sf"/>
</dbReference>
<dbReference type="Gramene" id="LPERR02G16010.1">
    <property type="protein sequence ID" value="LPERR02G16010.1"/>
    <property type="gene ID" value="LPERR02G16010"/>
</dbReference>